<reference evidence="2 3" key="1">
    <citation type="submission" date="2019-05" db="EMBL/GenBank/DDBJ databases">
        <title>Emergence of the Ug99 lineage of the wheat stem rust pathogen through somatic hybridization.</title>
        <authorList>
            <person name="Li F."/>
            <person name="Upadhyaya N.M."/>
            <person name="Sperschneider J."/>
            <person name="Matny O."/>
            <person name="Nguyen-Phuc H."/>
            <person name="Mago R."/>
            <person name="Raley C."/>
            <person name="Miller M.E."/>
            <person name="Silverstein K.A.T."/>
            <person name="Henningsen E."/>
            <person name="Hirsch C.D."/>
            <person name="Visser B."/>
            <person name="Pretorius Z.A."/>
            <person name="Steffenson B.J."/>
            <person name="Schwessinger B."/>
            <person name="Dodds P.N."/>
            <person name="Figueroa M."/>
        </authorList>
    </citation>
    <scope>NUCLEOTIDE SEQUENCE [LARGE SCALE GENOMIC DNA]</scope>
    <source>
        <strain evidence="2 3">Ug99</strain>
    </source>
</reference>
<dbReference type="Proteomes" id="UP000325313">
    <property type="component" value="Unassembled WGS sequence"/>
</dbReference>
<dbReference type="EMBL" id="VDEP01000413">
    <property type="protein sequence ID" value="KAA1086152.1"/>
    <property type="molecule type" value="Genomic_DNA"/>
</dbReference>
<comment type="caution">
    <text evidence="2">The sequence shown here is derived from an EMBL/GenBank/DDBJ whole genome shotgun (WGS) entry which is preliminary data.</text>
</comment>
<feature type="region of interest" description="Disordered" evidence="1">
    <location>
        <begin position="54"/>
        <end position="96"/>
    </location>
</feature>
<proteinExistence type="predicted"/>
<dbReference type="AlphaFoldDB" id="A0A5B0NBU8"/>
<organism evidence="2 3">
    <name type="scientific">Puccinia graminis f. sp. tritici</name>
    <dbReference type="NCBI Taxonomy" id="56615"/>
    <lineage>
        <taxon>Eukaryota</taxon>
        <taxon>Fungi</taxon>
        <taxon>Dikarya</taxon>
        <taxon>Basidiomycota</taxon>
        <taxon>Pucciniomycotina</taxon>
        <taxon>Pucciniomycetes</taxon>
        <taxon>Pucciniales</taxon>
        <taxon>Pucciniaceae</taxon>
        <taxon>Puccinia</taxon>
    </lineage>
</organism>
<evidence type="ECO:0000313" key="3">
    <source>
        <dbReference type="Proteomes" id="UP000325313"/>
    </source>
</evidence>
<accession>A0A5B0NBU8</accession>
<evidence type="ECO:0000313" key="2">
    <source>
        <dbReference type="EMBL" id="KAA1086152.1"/>
    </source>
</evidence>
<sequence length="96" mass="9811">MASAGLTSELQPGGPRVLVCSLNVRAKCGTKAEPSPNSTLFLMSTGAVRAISPSLKAKRTRVPESAMASGPSRSYPTRPSGEAFAPPPMNRPGGAS</sequence>
<name>A0A5B0NBU8_PUCGR</name>
<protein>
    <submittedName>
        <fullName evidence="2">Uncharacterized protein</fullName>
    </submittedName>
</protein>
<gene>
    <name evidence="2" type="ORF">PGTUg99_012017</name>
</gene>
<evidence type="ECO:0000256" key="1">
    <source>
        <dbReference type="SAM" id="MobiDB-lite"/>
    </source>
</evidence>